<keyword evidence="3" id="KW-1185">Reference proteome</keyword>
<dbReference type="Proteomes" id="UP000215199">
    <property type="component" value="Unassembled WGS sequence"/>
</dbReference>
<dbReference type="PANTHER" id="PTHR12993">
    <property type="entry name" value="N-ACETYLGLUCOSAMINYL-PHOSPHATIDYLINOSITOL DE-N-ACETYLASE-RELATED"/>
    <property type="match status" value="1"/>
</dbReference>
<dbReference type="GO" id="GO:0016137">
    <property type="term" value="P:glycoside metabolic process"/>
    <property type="evidence" value="ECO:0007669"/>
    <property type="project" value="UniProtKB-ARBA"/>
</dbReference>
<reference evidence="3" key="1">
    <citation type="submission" date="2017-07" db="EMBL/GenBank/DDBJ databases">
        <title>Comparative genome mining reveals phylogenetic distribution patterns of secondary metabolites in Amycolatopsis.</title>
        <authorList>
            <person name="Adamek M."/>
            <person name="Alanjary M."/>
            <person name="Sales-Ortells H."/>
            <person name="Goodfellow M."/>
            <person name="Bull A.T."/>
            <person name="Kalinowski J."/>
            <person name="Ziemert N."/>
        </authorList>
    </citation>
    <scope>NUCLEOTIDE SEQUENCE [LARGE SCALE GENOMIC DNA]</scope>
    <source>
        <strain evidence="3">H5</strain>
    </source>
</reference>
<organism evidence="2 3">
    <name type="scientific">Amycolatopsis vastitatis</name>
    <dbReference type="NCBI Taxonomy" id="1905142"/>
    <lineage>
        <taxon>Bacteria</taxon>
        <taxon>Bacillati</taxon>
        <taxon>Actinomycetota</taxon>
        <taxon>Actinomycetes</taxon>
        <taxon>Pseudonocardiales</taxon>
        <taxon>Pseudonocardiaceae</taxon>
        <taxon>Amycolatopsis</taxon>
    </lineage>
</organism>
<evidence type="ECO:0000256" key="1">
    <source>
        <dbReference type="ARBA" id="ARBA00022833"/>
    </source>
</evidence>
<dbReference type="Gene3D" id="3.40.50.10320">
    <property type="entry name" value="LmbE-like"/>
    <property type="match status" value="1"/>
</dbReference>
<proteinExistence type="predicted"/>
<dbReference type="PANTHER" id="PTHR12993:SF11">
    <property type="entry name" value="N-ACETYLGLUCOSAMINYL-PHOSPHATIDYLINOSITOL DE-N-ACETYLASE"/>
    <property type="match status" value="1"/>
</dbReference>
<dbReference type="AlphaFoldDB" id="A0A229TBB7"/>
<keyword evidence="1" id="KW-0862">Zinc</keyword>
<protein>
    <submittedName>
        <fullName evidence="2">PIG-L family deacetylase</fullName>
    </submittedName>
</protein>
<sequence length="267" mass="29448">MFRNPEVSRLLAISPHLDDAALSFGAGVAEAAQDGVKVTVYTVFAGTAPPPYSPVAEEMHEVWGLSPEDDAPLYRRKEDAAALGHLGVDHRHGRFLDSIYRRSPDGRWLTDRVVGPTQDERRPGIDPDLVAEIRDDIKSVIEEIDPTLVVTCAAVGGNRDHVTARNAALFAARDKNVPIRLWEDLPYALFGKARAVELPDGFGLGSPDFAPVGAEVRTRKFEAVAKYPSQLGMLDGPERNLFARLEEYSRKTSPQHEYGETTWPVVH</sequence>
<dbReference type="GO" id="GO:0016811">
    <property type="term" value="F:hydrolase activity, acting on carbon-nitrogen (but not peptide) bonds, in linear amides"/>
    <property type="evidence" value="ECO:0007669"/>
    <property type="project" value="TreeGrafter"/>
</dbReference>
<evidence type="ECO:0000313" key="3">
    <source>
        <dbReference type="Proteomes" id="UP000215199"/>
    </source>
</evidence>
<accession>A0A229TBB7</accession>
<dbReference type="InterPro" id="IPR003737">
    <property type="entry name" value="GlcNAc_PI_deacetylase-related"/>
</dbReference>
<dbReference type="SUPFAM" id="SSF102588">
    <property type="entry name" value="LmbE-like"/>
    <property type="match status" value="1"/>
</dbReference>
<dbReference type="InterPro" id="IPR024078">
    <property type="entry name" value="LmbE-like_dom_sf"/>
</dbReference>
<evidence type="ECO:0000313" key="2">
    <source>
        <dbReference type="EMBL" id="OXM68547.1"/>
    </source>
</evidence>
<name>A0A229TBB7_9PSEU</name>
<dbReference type="Pfam" id="PF02585">
    <property type="entry name" value="PIG-L"/>
    <property type="match status" value="1"/>
</dbReference>
<dbReference type="OrthoDB" id="116799at2"/>
<dbReference type="EMBL" id="NMUL01000010">
    <property type="protein sequence ID" value="OXM68547.1"/>
    <property type="molecule type" value="Genomic_DNA"/>
</dbReference>
<gene>
    <name evidence="2" type="ORF">CF165_12705</name>
</gene>
<comment type="caution">
    <text evidence="2">The sequence shown here is derived from an EMBL/GenBank/DDBJ whole genome shotgun (WGS) entry which is preliminary data.</text>
</comment>